<dbReference type="Proteomes" id="UP000025227">
    <property type="component" value="Unplaced"/>
</dbReference>
<feature type="region of interest" description="Disordered" evidence="1">
    <location>
        <begin position="35"/>
        <end position="56"/>
    </location>
</feature>
<protein>
    <submittedName>
        <fullName evidence="4">XK-related protein</fullName>
    </submittedName>
</protein>
<sequence length="149" mass="16177">LFITHPNYLLMLAFASGIIAGAVLYHYCTNKKEISEHSPGRKQTAPSTQNVKNANCRQDVPAQPVTFNCQTARSVSMATSRLPSSSIRTANLASTIRTAERPRSVPRAEMPSPAHAPAGHIPRMELISLSEEMVATAELPEPEILTAIQ</sequence>
<name>A0A7I4XUA0_HAECO</name>
<feature type="transmembrane region" description="Helical" evidence="2">
    <location>
        <begin position="6"/>
        <end position="28"/>
    </location>
</feature>
<keyword evidence="2" id="KW-0472">Membrane</keyword>
<proteinExistence type="predicted"/>
<dbReference type="OMA" id="HIPRMEL"/>
<feature type="region of interest" description="Disordered" evidence="1">
    <location>
        <begin position="91"/>
        <end position="119"/>
    </location>
</feature>
<dbReference type="OrthoDB" id="5884830at2759"/>
<reference evidence="4" key="1">
    <citation type="submission" date="2020-12" db="UniProtKB">
        <authorList>
            <consortium name="WormBaseParasite"/>
        </authorList>
    </citation>
    <scope>IDENTIFICATION</scope>
    <source>
        <strain evidence="4">MHco3</strain>
    </source>
</reference>
<evidence type="ECO:0000313" key="4">
    <source>
        <dbReference type="WBParaSite" id="HCON_00004460-00001"/>
    </source>
</evidence>
<keyword evidence="3" id="KW-1185">Reference proteome</keyword>
<evidence type="ECO:0000256" key="2">
    <source>
        <dbReference type="SAM" id="Phobius"/>
    </source>
</evidence>
<dbReference type="AlphaFoldDB" id="A0A7I4XUA0"/>
<evidence type="ECO:0000256" key="1">
    <source>
        <dbReference type="SAM" id="MobiDB-lite"/>
    </source>
</evidence>
<keyword evidence="2" id="KW-0812">Transmembrane</keyword>
<evidence type="ECO:0000313" key="3">
    <source>
        <dbReference type="Proteomes" id="UP000025227"/>
    </source>
</evidence>
<dbReference type="WBParaSite" id="HCON_00004460-00001">
    <property type="protein sequence ID" value="HCON_00004460-00001"/>
    <property type="gene ID" value="HCON_00004460"/>
</dbReference>
<keyword evidence="2" id="KW-1133">Transmembrane helix</keyword>
<accession>A0A7I4XUA0</accession>
<feature type="compositionally biased region" description="Polar residues" evidence="1">
    <location>
        <begin position="44"/>
        <end position="56"/>
    </location>
</feature>
<organism evidence="3 4">
    <name type="scientific">Haemonchus contortus</name>
    <name type="common">Barber pole worm</name>
    <dbReference type="NCBI Taxonomy" id="6289"/>
    <lineage>
        <taxon>Eukaryota</taxon>
        <taxon>Metazoa</taxon>
        <taxon>Ecdysozoa</taxon>
        <taxon>Nematoda</taxon>
        <taxon>Chromadorea</taxon>
        <taxon>Rhabditida</taxon>
        <taxon>Rhabditina</taxon>
        <taxon>Rhabditomorpha</taxon>
        <taxon>Strongyloidea</taxon>
        <taxon>Trichostrongylidae</taxon>
        <taxon>Haemonchus</taxon>
    </lineage>
</organism>